<feature type="domain" description="Zn(2)-C6 fungal-type" evidence="3">
    <location>
        <begin position="19"/>
        <end position="49"/>
    </location>
</feature>
<accession>W1QKN4</accession>
<dbReference type="Gene3D" id="4.10.240.10">
    <property type="entry name" value="Zn(2)-C6 fungal-type DNA-binding domain"/>
    <property type="match status" value="1"/>
</dbReference>
<dbReference type="GO" id="GO:0045944">
    <property type="term" value="P:positive regulation of transcription by RNA polymerase II"/>
    <property type="evidence" value="ECO:0007669"/>
    <property type="project" value="TreeGrafter"/>
</dbReference>
<dbReference type="STRING" id="871575.W1QKN4"/>
<evidence type="ECO:0000259" key="3">
    <source>
        <dbReference type="PROSITE" id="PS50048"/>
    </source>
</evidence>
<dbReference type="GeneID" id="25771616"/>
<dbReference type="PROSITE" id="PS50048">
    <property type="entry name" value="ZN2_CY6_FUNGAL_2"/>
    <property type="match status" value="1"/>
</dbReference>
<dbReference type="HOGENOM" id="CLU_008719_5_1_1"/>
<protein>
    <recommendedName>
        <fullName evidence="3">Zn(2)-C6 fungal-type domain-containing protein</fullName>
    </recommendedName>
</protein>
<evidence type="ECO:0000256" key="1">
    <source>
        <dbReference type="ARBA" id="ARBA00004123"/>
    </source>
</evidence>
<dbReference type="KEGG" id="opa:HPODL_02161"/>
<dbReference type="CDD" id="cd00067">
    <property type="entry name" value="GAL4"/>
    <property type="match status" value="1"/>
</dbReference>
<dbReference type="GO" id="GO:0000981">
    <property type="term" value="F:DNA-binding transcription factor activity, RNA polymerase II-specific"/>
    <property type="evidence" value="ECO:0007669"/>
    <property type="project" value="InterPro"/>
</dbReference>
<dbReference type="PROSITE" id="PS00463">
    <property type="entry name" value="ZN2_CY6_FUNGAL_1"/>
    <property type="match status" value="1"/>
</dbReference>
<organism evidence="4 5">
    <name type="scientific">Ogataea parapolymorpha (strain ATCC 26012 / BCRC 20466 / JCM 22074 / NRRL Y-7560 / DL-1)</name>
    <name type="common">Yeast</name>
    <name type="synonym">Hansenula polymorpha</name>
    <dbReference type="NCBI Taxonomy" id="871575"/>
    <lineage>
        <taxon>Eukaryota</taxon>
        <taxon>Fungi</taxon>
        <taxon>Dikarya</taxon>
        <taxon>Ascomycota</taxon>
        <taxon>Saccharomycotina</taxon>
        <taxon>Pichiomycetes</taxon>
        <taxon>Pichiales</taxon>
        <taxon>Pichiaceae</taxon>
        <taxon>Ogataea</taxon>
    </lineage>
</organism>
<dbReference type="SMART" id="SM00066">
    <property type="entry name" value="GAL4"/>
    <property type="match status" value="1"/>
</dbReference>
<dbReference type="InterPro" id="IPR036864">
    <property type="entry name" value="Zn2-C6_fun-type_DNA-bd_sf"/>
</dbReference>
<reference evidence="4 5" key="1">
    <citation type="journal article" date="2013" name="BMC Genomics">
        <title>Genome sequence and analysis of methylotrophic yeast Hansenula polymorpha DL1.</title>
        <authorList>
            <person name="Ravin N.V."/>
            <person name="Eldarov M.A."/>
            <person name="Kadnikov V.V."/>
            <person name="Beletsky A.V."/>
            <person name="Schneider J."/>
            <person name="Mardanova E.S."/>
            <person name="Smekalova E.M."/>
            <person name="Zvereva M.I."/>
            <person name="Dontsova O.A."/>
            <person name="Mardanov A.V."/>
            <person name="Skryabin K.G."/>
        </authorList>
    </citation>
    <scope>NUCLEOTIDE SEQUENCE [LARGE SCALE GENOMIC DNA]</scope>
    <source>
        <strain evidence="5">ATCC 26012 / BCRC 20466 / JCM 22074 / NRRL Y-7560 / DL-1</strain>
    </source>
</reference>
<dbReference type="SUPFAM" id="SSF57701">
    <property type="entry name" value="Zn2/Cys6 DNA-binding domain"/>
    <property type="match status" value="1"/>
</dbReference>
<gene>
    <name evidence="4" type="ORF">HPODL_02161</name>
</gene>
<sequence>MFPKDPLLLPEPRRRVKTGCLTCRRKHKKCDEAKPVCGFCTRRRFECVWPSRASTFHLMVPGDERPTKVPATPDLQPIEAKPVAKPAVSSSFCDLKSLLNEVKPVAVPITPSSDESVRDRPWAFERNEVSGVSPDYANLRETLRDYMFLNAMTTSPSTPANLSGNIFENDLSLDDQLLNLTKGINAFHDGLEFGHGPADNDILSPEENLLLLTRYVNDIGPWLDMFDHRSCFTALLSKTAKDDPLMCAILTISSRQRDKLQHDRPVSETTYRLYERSLTYLIPKVKKVPDTSVMASCVILCCFEMMSSDPSETWTKHLKGCAALFRVADLHGFSGGLRQAVFWCFIRMDVMHAISHKTATLIPCENWLPRNCTVQHARALFLDSKFDGNESRDMYANYMVFLLARVCRLVYSGNLKQDDFESEWIELYTELDRWWQDRPSEMHPVVSVFKDGTPFPSILFCVAPAISGTQMFHTAMILLMKYKTRILRPLPTLAVDPVMRKSLIWHAKCVVGISLSNSDHGCLNNALQPLWVAGKLMSSKEEQHIIVQLLRDIENTTGWSTSWRIRDLQEHWSY</sequence>
<dbReference type="EMBL" id="AEOI02000003">
    <property type="protein sequence ID" value="ESX02845.1"/>
    <property type="molecule type" value="Genomic_DNA"/>
</dbReference>
<comment type="caution">
    <text evidence="4">The sequence shown here is derived from an EMBL/GenBank/DDBJ whole genome shotgun (WGS) entry which is preliminary data.</text>
</comment>
<dbReference type="PANTHER" id="PTHR37534">
    <property type="entry name" value="TRANSCRIPTIONAL ACTIVATOR PROTEIN UGA3"/>
    <property type="match status" value="1"/>
</dbReference>
<keyword evidence="5" id="KW-1185">Reference proteome</keyword>
<keyword evidence="2" id="KW-0539">Nucleus</keyword>
<dbReference type="Pfam" id="PF00172">
    <property type="entry name" value="Zn_clus"/>
    <property type="match status" value="1"/>
</dbReference>
<dbReference type="CDD" id="cd12148">
    <property type="entry name" value="fungal_TF_MHR"/>
    <property type="match status" value="1"/>
</dbReference>
<dbReference type="GO" id="GO:0008270">
    <property type="term" value="F:zinc ion binding"/>
    <property type="evidence" value="ECO:0007669"/>
    <property type="project" value="InterPro"/>
</dbReference>
<dbReference type="OrthoDB" id="415590at2759"/>
<dbReference type="GO" id="GO:0000976">
    <property type="term" value="F:transcription cis-regulatory region binding"/>
    <property type="evidence" value="ECO:0007669"/>
    <property type="project" value="TreeGrafter"/>
</dbReference>
<evidence type="ECO:0000313" key="4">
    <source>
        <dbReference type="EMBL" id="ESX02845.1"/>
    </source>
</evidence>
<dbReference type="eggNOG" id="ENOG502QRH3">
    <property type="taxonomic scope" value="Eukaryota"/>
</dbReference>
<dbReference type="OMA" id="MHANWAV"/>
<evidence type="ECO:0000256" key="2">
    <source>
        <dbReference type="ARBA" id="ARBA00023242"/>
    </source>
</evidence>
<dbReference type="Pfam" id="PF11951">
    <property type="entry name" value="Fungal_trans_2"/>
    <property type="match status" value="1"/>
</dbReference>
<dbReference type="InterPro" id="IPR001138">
    <property type="entry name" value="Zn2Cys6_DnaBD"/>
</dbReference>
<comment type="subcellular location">
    <subcellularLocation>
        <location evidence="1">Nucleus</location>
    </subcellularLocation>
</comment>
<dbReference type="GO" id="GO:0005634">
    <property type="term" value="C:nucleus"/>
    <property type="evidence" value="ECO:0007669"/>
    <property type="project" value="UniProtKB-SubCell"/>
</dbReference>
<evidence type="ECO:0000313" key="5">
    <source>
        <dbReference type="Proteomes" id="UP000008673"/>
    </source>
</evidence>
<proteinExistence type="predicted"/>
<dbReference type="InterPro" id="IPR021858">
    <property type="entry name" value="Fun_TF"/>
</dbReference>
<name>W1QKN4_OGAPD</name>
<dbReference type="AlphaFoldDB" id="W1QKN4"/>
<dbReference type="Proteomes" id="UP000008673">
    <property type="component" value="Unassembled WGS sequence"/>
</dbReference>
<dbReference type="RefSeq" id="XP_013937256.1">
    <property type="nucleotide sequence ID" value="XM_014081781.1"/>
</dbReference>
<dbReference type="PANTHER" id="PTHR37534:SF24">
    <property type="entry name" value="MISCELLANEOUS ZN(II)2CYS6 TRANSCRIPTION FACTOR (EUROFUNG)-RELATED"/>
    <property type="match status" value="1"/>
</dbReference>